<dbReference type="EMBL" id="KK501045">
    <property type="protein sequence ID" value="KFP12314.1"/>
    <property type="molecule type" value="Genomic_DNA"/>
</dbReference>
<evidence type="ECO:0000313" key="1">
    <source>
        <dbReference type="EMBL" id="KFP12314.1"/>
    </source>
</evidence>
<evidence type="ECO:0000313" key="2">
    <source>
        <dbReference type="Proteomes" id="UP000053119"/>
    </source>
</evidence>
<dbReference type="GO" id="GO:0031012">
    <property type="term" value="C:extracellular matrix"/>
    <property type="evidence" value="ECO:0007669"/>
    <property type="project" value="TreeGrafter"/>
</dbReference>
<proteinExistence type="predicted"/>
<name>A0A091IUD6_EGRGA</name>
<dbReference type="PANTHER" id="PTHR33395">
    <property type="entry name" value="TRANSCRIPTASE, PUTATIVE-RELATED-RELATED"/>
    <property type="match status" value="1"/>
</dbReference>
<feature type="non-terminal residue" evidence="1">
    <location>
        <position position="110"/>
    </location>
</feature>
<protein>
    <recommendedName>
        <fullName evidence="3">RNA-directed DNA polymerase from mobile element jockey</fullName>
    </recommendedName>
</protein>
<dbReference type="AlphaFoldDB" id="A0A091IUD6"/>
<gene>
    <name evidence="1" type="ORF">Z169_05524</name>
</gene>
<evidence type="ECO:0008006" key="3">
    <source>
        <dbReference type="Google" id="ProtNLM"/>
    </source>
</evidence>
<keyword evidence="2" id="KW-1185">Reference proteome</keyword>
<dbReference type="STRING" id="188379.A0A091IUD6"/>
<accession>A0A091IUD6</accession>
<dbReference type="GO" id="GO:0007508">
    <property type="term" value="P:larval heart development"/>
    <property type="evidence" value="ECO:0007669"/>
    <property type="project" value="TreeGrafter"/>
</dbReference>
<sequence>PSVDVDQVRDLLRKLDTHKSMGPDGMHPRVLKELSDVIAEPLSIIYERSWRTGEVPDDWKIANVTPVFKKGKKEDPGNYRPVSLTSVPGKVMEQLILSDLSKQVDDKKII</sequence>
<feature type="non-terminal residue" evidence="1">
    <location>
        <position position="1"/>
    </location>
</feature>
<dbReference type="Proteomes" id="UP000053119">
    <property type="component" value="Unassembled WGS sequence"/>
</dbReference>
<dbReference type="GO" id="GO:0061343">
    <property type="term" value="P:cell adhesion involved in heart morphogenesis"/>
    <property type="evidence" value="ECO:0007669"/>
    <property type="project" value="TreeGrafter"/>
</dbReference>
<dbReference type="PANTHER" id="PTHR33395:SF22">
    <property type="entry name" value="REVERSE TRANSCRIPTASE DOMAIN-CONTAINING PROTEIN"/>
    <property type="match status" value="1"/>
</dbReference>
<reference evidence="1 2" key="1">
    <citation type="submission" date="2014-04" db="EMBL/GenBank/DDBJ databases">
        <title>Genome evolution of avian class.</title>
        <authorList>
            <person name="Zhang G."/>
            <person name="Li C."/>
        </authorList>
    </citation>
    <scope>NUCLEOTIDE SEQUENCE [LARGE SCALE GENOMIC DNA]</scope>
    <source>
        <strain evidence="1">BGI_Z169</strain>
    </source>
</reference>
<organism evidence="1 2">
    <name type="scientific">Egretta garzetta</name>
    <name type="common">Little egret</name>
    <dbReference type="NCBI Taxonomy" id="188379"/>
    <lineage>
        <taxon>Eukaryota</taxon>
        <taxon>Metazoa</taxon>
        <taxon>Chordata</taxon>
        <taxon>Craniata</taxon>
        <taxon>Vertebrata</taxon>
        <taxon>Euteleostomi</taxon>
        <taxon>Archelosauria</taxon>
        <taxon>Archosauria</taxon>
        <taxon>Dinosauria</taxon>
        <taxon>Saurischia</taxon>
        <taxon>Theropoda</taxon>
        <taxon>Coelurosauria</taxon>
        <taxon>Aves</taxon>
        <taxon>Neognathae</taxon>
        <taxon>Neoaves</taxon>
        <taxon>Aequornithes</taxon>
        <taxon>Pelecaniformes</taxon>
        <taxon>Ardeidae</taxon>
        <taxon>Egretta</taxon>
    </lineage>
</organism>